<keyword evidence="1" id="KW-1133">Transmembrane helix</keyword>
<evidence type="ECO:0000256" key="1">
    <source>
        <dbReference type="SAM" id="Phobius"/>
    </source>
</evidence>
<dbReference type="Proteomes" id="UP001431783">
    <property type="component" value="Unassembled WGS sequence"/>
</dbReference>
<comment type="caution">
    <text evidence="2">The sequence shown here is derived from an EMBL/GenBank/DDBJ whole genome shotgun (WGS) entry which is preliminary data.</text>
</comment>
<accession>A0AAW1URS9</accession>
<keyword evidence="3" id="KW-1185">Reference proteome</keyword>
<organism evidence="2 3">
    <name type="scientific">Henosepilachna vigintioctopunctata</name>
    <dbReference type="NCBI Taxonomy" id="420089"/>
    <lineage>
        <taxon>Eukaryota</taxon>
        <taxon>Metazoa</taxon>
        <taxon>Ecdysozoa</taxon>
        <taxon>Arthropoda</taxon>
        <taxon>Hexapoda</taxon>
        <taxon>Insecta</taxon>
        <taxon>Pterygota</taxon>
        <taxon>Neoptera</taxon>
        <taxon>Endopterygota</taxon>
        <taxon>Coleoptera</taxon>
        <taxon>Polyphaga</taxon>
        <taxon>Cucujiformia</taxon>
        <taxon>Coccinelloidea</taxon>
        <taxon>Coccinellidae</taxon>
        <taxon>Epilachninae</taxon>
        <taxon>Epilachnini</taxon>
        <taxon>Henosepilachna</taxon>
    </lineage>
</organism>
<keyword evidence="1" id="KW-0472">Membrane</keyword>
<dbReference type="EMBL" id="JARQZJ010000079">
    <property type="protein sequence ID" value="KAK9882665.1"/>
    <property type="molecule type" value="Genomic_DNA"/>
</dbReference>
<proteinExistence type="predicted"/>
<dbReference type="AlphaFoldDB" id="A0AAW1URS9"/>
<reference evidence="2 3" key="1">
    <citation type="submission" date="2023-03" db="EMBL/GenBank/DDBJ databases">
        <title>Genome insight into feeding habits of ladybird beetles.</title>
        <authorList>
            <person name="Li H.-S."/>
            <person name="Huang Y.-H."/>
            <person name="Pang H."/>
        </authorList>
    </citation>
    <scope>NUCLEOTIDE SEQUENCE [LARGE SCALE GENOMIC DNA]</scope>
    <source>
        <strain evidence="2">SYSU_2023b</strain>
        <tissue evidence="2">Whole body</tissue>
    </source>
</reference>
<sequence length="122" mass="14205">MWTNIRTEIIPRISAFKKMLDIVALLIILGYYVFSFQLAEYIVRTYQLPPVSALFLLLEQTRMLMKVHAFIRSNAPKILKYDNESDVKLNCPALIILYFSHLCQLSSTKTNIQEHRRLNGGE</sequence>
<keyword evidence="1" id="KW-0812">Transmembrane</keyword>
<feature type="transmembrane region" description="Helical" evidence="1">
    <location>
        <begin position="20"/>
        <end position="39"/>
    </location>
</feature>
<name>A0AAW1URS9_9CUCU</name>
<evidence type="ECO:0000313" key="2">
    <source>
        <dbReference type="EMBL" id="KAK9882665.1"/>
    </source>
</evidence>
<protein>
    <submittedName>
        <fullName evidence="2">Uncharacterized protein</fullName>
    </submittedName>
</protein>
<evidence type="ECO:0000313" key="3">
    <source>
        <dbReference type="Proteomes" id="UP001431783"/>
    </source>
</evidence>
<gene>
    <name evidence="2" type="ORF">WA026_022532</name>
</gene>